<dbReference type="PANTHER" id="PTHR15955:SF10">
    <property type="entry name" value="DUF1115 DOMAIN PROTEIN (AFU_ORTHOLOGUE AFUA_5G14750)"/>
    <property type="match status" value="1"/>
</dbReference>
<dbReference type="Gene3D" id="3.10.110.10">
    <property type="entry name" value="Ubiquitin Conjugating Enzyme"/>
    <property type="match status" value="1"/>
</dbReference>
<gene>
    <name evidence="2" type="ORF">INT48_005963</name>
</gene>
<dbReference type="CDD" id="cd24163">
    <property type="entry name" value="RWDD2_C"/>
    <property type="match status" value="1"/>
</dbReference>
<name>A0A8H7VUP5_9FUNG</name>
<evidence type="ECO:0000313" key="3">
    <source>
        <dbReference type="Proteomes" id="UP000613177"/>
    </source>
</evidence>
<dbReference type="InterPro" id="IPR016135">
    <property type="entry name" value="UBQ-conjugating_enzyme/RWD"/>
</dbReference>
<organism evidence="2 3">
    <name type="scientific">Thamnidium elegans</name>
    <dbReference type="NCBI Taxonomy" id="101142"/>
    <lineage>
        <taxon>Eukaryota</taxon>
        <taxon>Fungi</taxon>
        <taxon>Fungi incertae sedis</taxon>
        <taxon>Mucoromycota</taxon>
        <taxon>Mucoromycotina</taxon>
        <taxon>Mucoromycetes</taxon>
        <taxon>Mucorales</taxon>
        <taxon>Mucorineae</taxon>
        <taxon>Mucoraceae</taxon>
        <taxon>Thamnidium</taxon>
    </lineage>
</organism>
<dbReference type="Proteomes" id="UP000613177">
    <property type="component" value="Unassembled WGS sequence"/>
</dbReference>
<dbReference type="OrthoDB" id="432412at2759"/>
<protein>
    <recommendedName>
        <fullName evidence="1">Small nuclear ribonucleoprotein Prp3 C-terminal domain-containing protein</fullName>
    </recommendedName>
</protein>
<dbReference type="InterPro" id="IPR010541">
    <property type="entry name" value="Prp3_C"/>
</dbReference>
<reference evidence="2" key="1">
    <citation type="submission" date="2021-01" db="EMBL/GenBank/DDBJ databases">
        <title>Metabolic potential, ecology and presence of endohyphal bacteria is reflected in genomic diversity of Mucoromycotina.</title>
        <authorList>
            <person name="Muszewska A."/>
            <person name="Okrasinska A."/>
            <person name="Steczkiewicz K."/>
            <person name="Drgas O."/>
            <person name="Orlowska M."/>
            <person name="Perlinska-Lenart U."/>
            <person name="Aleksandrzak-Piekarczyk T."/>
            <person name="Szatraj K."/>
            <person name="Zielenkiewicz U."/>
            <person name="Pilsyk S."/>
            <person name="Malc E."/>
            <person name="Mieczkowski P."/>
            <person name="Kruszewska J.S."/>
            <person name="Biernat P."/>
            <person name="Pawlowska J."/>
        </authorList>
    </citation>
    <scope>NUCLEOTIDE SEQUENCE</scope>
    <source>
        <strain evidence="2">WA0000018081</strain>
    </source>
</reference>
<accession>A0A8H7VUP5</accession>
<dbReference type="InterPro" id="IPR059181">
    <property type="entry name" value="RWDD2A-B_C"/>
</dbReference>
<dbReference type="PANTHER" id="PTHR15955">
    <property type="entry name" value="RWD DOMAIN CONTAINING PROTEIN 2"/>
    <property type="match status" value="1"/>
</dbReference>
<evidence type="ECO:0000313" key="2">
    <source>
        <dbReference type="EMBL" id="KAG2233810.1"/>
    </source>
</evidence>
<comment type="caution">
    <text evidence="2">The sequence shown here is derived from an EMBL/GenBank/DDBJ whole genome shotgun (WGS) entry which is preliminary data.</text>
</comment>
<dbReference type="AlphaFoldDB" id="A0A8H7VUP5"/>
<proteinExistence type="predicted"/>
<dbReference type="Pfam" id="PF06544">
    <property type="entry name" value="Prp3_C"/>
    <property type="match status" value="1"/>
</dbReference>
<sequence length="305" mass="35405">MTTEILTDAVNTIDLLQSIYFDQEFEFQHTEDERFYSKLHGCWETDTWTPFSNLPSNLEFTIKAPIEIPDDEEIQLHLVFNGSISLANITDYQLSLPSGSNFWLSREEYDSLVNRLNEIQVDEDADRSTWIIEKMQQLQAEAVPFAVSYLEKSKKQNMVDQDDGPVRFLREWIWFPMIYTREKRGDIIAWAPKYGITGILVPGKPGMMGLEGTEKNVIRFINDIKTISWASLPASHRKMSSKWKQFVDCNNTQELNQARLFNDMTELKFDIHGPFGNRNSLSLLQAWMQEKGCGEAFGHLFENEH</sequence>
<dbReference type="SUPFAM" id="SSF54495">
    <property type="entry name" value="UBC-like"/>
    <property type="match status" value="1"/>
</dbReference>
<dbReference type="PIRSF" id="PIRSF038021">
    <property type="entry name" value="UCP038021_RWDD2"/>
    <property type="match status" value="1"/>
</dbReference>
<keyword evidence="3" id="KW-1185">Reference proteome</keyword>
<evidence type="ECO:0000259" key="1">
    <source>
        <dbReference type="Pfam" id="PF06544"/>
    </source>
</evidence>
<feature type="domain" description="Small nuclear ribonucleoprotein Prp3 C-terminal" evidence="1">
    <location>
        <begin position="172"/>
        <end position="257"/>
    </location>
</feature>
<dbReference type="InterPro" id="IPR017359">
    <property type="entry name" value="Phi-like"/>
</dbReference>
<dbReference type="EMBL" id="JAEPRE010000069">
    <property type="protein sequence ID" value="KAG2233810.1"/>
    <property type="molecule type" value="Genomic_DNA"/>
</dbReference>